<name>A0A7L4ZND6_9FLAO</name>
<organism evidence="2 3">
    <name type="scientific">Kordia antarctica</name>
    <dbReference type="NCBI Taxonomy" id="1218801"/>
    <lineage>
        <taxon>Bacteria</taxon>
        <taxon>Pseudomonadati</taxon>
        <taxon>Bacteroidota</taxon>
        <taxon>Flavobacteriia</taxon>
        <taxon>Flavobacteriales</taxon>
        <taxon>Flavobacteriaceae</taxon>
        <taxon>Kordia</taxon>
    </lineage>
</organism>
<sequence length="164" mass="19251">MTKGEEKDLILKAIVREENSLRKGTSINEELFPEKSIEEVLCLLKEMDESHLDTPKFEFTRYDAIVMDKGFSEITLKNGGFTKLESETNSESESLKEKEILELENLKIQKENSDYQKSNRIKEEEILELTKDNLRLGNWDIRFRWYITISAFIIGIIVKHFIDN</sequence>
<proteinExistence type="predicted"/>
<keyword evidence="1" id="KW-1133">Transmembrane helix</keyword>
<dbReference type="AlphaFoldDB" id="A0A7L4ZND6"/>
<dbReference type="OrthoDB" id="1367702at2"/>
<keyword evidence="3" id="KW-1185">Reference proteome</keyword>
<evidence type="ECO:0000313" key="3">
    <source>
        <dbReference type="Proteomes" id="UP000464657"/>
    </source>
</evidence>
<gene>
    <name evidence="2" type="ORF">IMCC3317_33940</name>
</gene>
<feature type="transmembrane region" description="Helical" evidence="1">
    <location>
        <begin position="143"/>
        <end position="162"/>
    </location>
</feature>
<dbReference type="RefSeq" id="WP_160130582.1">
    <property type="nucleotide sequence ID" value="NZ_CP019288.1"/>
</dbReference>
<dbReference type="KEGG" id="kan:IMCC3317_33940"/>
<reference evidence="2 3" key="1">
    <citation type="journal article" date="2013" name="Int. J. Syst. Evol. Microbiol.">
        <title>Kordia antarctica sp. nov., isolated from Antarctic seawater.</title>
        <authorList>
            <person name="Baek K."/>
            <person name="Choi A."/>
            <person name="Kang I."/>
            <person name="Lee K."/>
            <person name="Cho J.C."/>
        </authorList>
    </citation>
    <scope>NUCLEOTIDE SEQUENCE [LARGE SCALE GENOMIC DNA]</scope>
    <source>
        <strain evidence="2 3">IMCC3317</strain>
    </source>
</reference>
<protein>
    <submittedName>
        <fullName evidence="2">Uncharacterized protein</fullName>
    </submittedName>
</protein>
<keyword evidence="1" id="KW-0472">Membrane</keyword>
<evidence type="ECO:0000256" key="1">
    <source>
        <dbReference type="SAM" id="Phobius"/>
    </source>
</evidence>
<dbReference type="EMBL" id="CP019288">
    <property type="protein sequence ID" value="QHI38011.1"/>
    <property type="molecule type" value="Genomic_DNA"/>
</dbReference>
<accession>A0A7L4ZND6</accession>
<evidence type="ECO:0000313" key="2">
    <source>
        <dbReference type="EMBL" id="QHI38011.1"/>
    </source>
</evidence>
<keyword evidence="1" id="KW-0812">Transmembrane</keyword>
<dbReference type="Proteomes" id="UP000464657">
    <property type="component" value="Chromosome"/>
</dbReference>